<gene>
    <name evidence="1" type="ORF">OU419_11050</name>
</gene>
<evidence type="ECO:0000313" key="1">
    <source>
        <dbReference type="EMBL" id="WAI51755.1"/>
    </source>
</evidence>
<dbReference type="EMBL" id="CP113432">
    <property type="protein sequence ID" value="WAI51755.1"/>
    <property type="molecule type" value="Genomic_DNA"/>
</dbReference>
<proteinExistence type="predicted"/>
<evidence type="ECO:0000313" key="2">
    <source>
        <dbReference type="Proteomes" id="UP001163624"/>
    </source>
</evidence>
<sequence>MEFSAHAIQRCNQRAIRQQQVQWIVEFGCHTWNRGARVHYFDRSHFQRLLLGLSPTERQLAEKARNAYVVVKGGVIITVGRRHAVFCTSKPGSHRRIDWRHGEQRAA</sequence>
<protein>
    <recommendedName>
        <fullName evidence="3">DUF4258 domain-containing protein</fullName>
    </recommendedName>
</protein>
<keyword evidence="2" id="KW-1185">Reference proteome</keyword>
<name>A0ABY7A4E4_9PSED</name>
<dbReference type="Proteomes" id="UP001163624">
    <property type="component" value="Chromosome"/>
</dbReference>
<dbReference type="RefSeq" id="WP_254472198.1">
    <property type="nucleotide sequence ID" value="NZ_CP113432.1"/>
</dbReference>
<accession>A0ABY7A4E4</accession>
<organism evidence="1 2">
    <name type="scientific">Pseudomonas triclosanedens</name>
    <dbReference type="NCBI Taxonomy" id="2961893"/>
    <lineage>
        <taxon>Bacteria</taxon>
        <taxon>Pseudomonadati</taxon>
        <taxon>Pseudomonadota</taxon>
        <taxon>Gammaproteobacteria</taxon>
        <taxon>Pseudomonadales</taxon>
        <taxon>Pseudomonadaceae</taxon>
        <taxon>Pseudomonas</taxon>
    </lineage>
</organism>
<reference evidence="1" key="1">
    <citation type="submission" date="2022-11" db="EMBL/GenBank/DDBJ databases">
        <title>Pseudomonas triclosanedens sp. nov., a triclosan degrader isolated from activated sludge.</title>
        <authorList>
            <person name="Yin Y."/>
            <person name="Lu Z."/>
        </authorList>
    </citation>
    <scope>NUCLEOTIDE SEQUENCE</scope>
    <source>
        <strain evidence="1">ZM23</strain>
    </source>
</reference>
<evidence type="ECO:0008006" key="3">
    <source>
        <dbReference type="Google" id="ProtNLM"/>
    </source>
</evidence>